<feature type="domain" description="Apple" evidence="1">
    <location>
        <begin position="330"/>
        <end position="409"/>
    </location>
</feature>
<dbReference type="EMBL" id="ML977144">
    <property type="protein sequence ID" value="KAF1989804.1"/>
    <property type="molecule type" value="Genomic_DNA"/>
</dbReference>
<sequence length="414" mass="47244">MRPSPILLLRRTDRVLFLVTHRARQILPCNTFHQLTTSRNHLMAHSLRSPICGMIGKRPWPFEPNAIKFQVADLSINNVVDCMTTCRASPSCQSMTFTHNNWRASNVEYLCRMYYQTMESISDDSWLEDDNNHYTVAYDRMCTFPHDGASLTLPAQEREPSKADPAGEMITYRPTPLIEPEHECRIPGRCWGKLPFVSATTPPALTATAAPALVNKRETSLRCGVEFDINLNDWTSSGGHDMDDEKRDVDLTDCLQSCKDHETCNYIAYGDDTRSCKLFNTQASPFNVTVSRRNVSPKSARLYDRDCEAISEPVQELPSGELVAKSQPVCNSVEWSFDPLDSYHTDHYQHNIGTSYMRECVDTCKRDDQCFSVAYSSELSECAMFEDSFADLDVYRDFDSTYAFYDQECRTDGW</sequence>
<reference evidence="2" key="1">
    <citation type="journal article" date="2020" name="Stud. Mycol.">
        <title>101 Dothideomycetes genomes: a test case for predicting lifestyles and emergence of pathogens.</title>
        <authorList>
            <person name="Haridas S."/>
            <person name="Albert R."/>
            <person name="Binder M."/>
            <person name="Bloem J."/>
            <person name="Labutti K."/>
            <person name="Salamov A."/>
            <person name="Andreopoulos B."/>
            <person name="Baker S."/>
            <person name="Barry K."/>
            <person name="Bills G."/>
            <person name="Bluhm B."/>
            <person name="Cannon C."/>
            <person name="Castanera R."/>
            <person name="Culley D."/>
            <person name="Daum C."/>
            <person name="Ezra D."/>
            <person name="Gonzalez J."/>
            <person name="Henrissat B."/>
            <person name="Kuo A."/>
            <person name="Liang C."/>
            <person name="Lipzen A."/>
            <person name="Lutzoni F."/>
            <person name="Magnuson J."/>
            <person name="Mondo S."/>
            <person name="Nolan M."/>
            <person name="Ohm R."/>
            <person name="Pangilinan J."/>
            <person name="Park H.-J."/>
            <person name="Ramirez L."/>
            <person name="Alfaro M."/>
            <person name="Sun H."/>
            <person name="Tritt A."/>
            <person name="Yoshinaga Y."/>
            <person name="Zwiers L.-H."/>
            <person name="Turgeon B."/>
            <person name="Goodwin S."/>
            <person name="Spatafora J."/>
            <person name="Crous P."/>
            <person name="Grigoriev I."/>
        </authorList>
    </citation>
    <scope>NUCLEOTIDE SEQUENCE</scope>
    <source>
        <strain evidence="2">CBS 113979</strain>
    </source>
</reference>
<dbReference type="InterPro" id="IPR003609">
    <property type="entry name" value="Pan_app"/>
</dbReference>
<dbReference type="Proteomes" id="UP000800041">
    <property type="component" value="Unassembled WGS sequence"/>
</dbReference>
<protein>
    <recommendedName>
        <fullName evidence="1">Apple domain-containing protein</fullName>
    </recommendedName>
</protein>
<name>A0A6G1H9S3_9PEZI</name>
<organism evidence="2 3">
    <name type="scientific">Aulographum hederae CBS 113979</name>
    <dbReference type="NCBI Taxonomy" id="1176131"/>
    <lineage>
        <taxon>Eukaryota</taxon>
        <taxon>Fungi</taxon>
        <taxon>Dikarya</taxon>
        <taxon>Ascomycota</taxon>
        <taxon>Pezizomycotina</taxon>
        <taxon>Dothideomycetes</taxon>
        <taxon>Pleosporomycetidae</taxon>
        <taxon>Aulographales</taxon>
        <taxon>Aulographaceae</taxon>
    </lineage>
</organism>
<accession>A0A6G1H9S3</accession>
<evidence type="ECO:0000313" key="2">
    <source>
        <dbReference type="EMBL" id="KAF1989804.1"/>
    </source>
</evidence>
<evidence type="ECO:0000259" key="1">
    <source>
        <dbReference type="PROSITE" id="PS50948"/>
    </source>
</evidence>
<evidence type="ECO:0000313" key="3">
    <source>
        <dbReference type="Proteomes" id="UP000800041"/>
    </source>
</evidence>
<dbReference type="Gene3D" id="3.50.4.10">
    <property type="entry name" value="Hepatocyte Growth Factor"/>
    <property type="match status" value="1"/>
</dbReference>
<feature type="domain" description="Apple" evidence="1">
    <location>
        <begin position="223"/>
        <end position="307"/>
    </location>
</feature>
<proteinExistence type="predicted"/>
<dbReference type="Pfam" id="PF00024">
    <property type="entry name" value="PAN_1"/>
    <property type="match status" value="2"/>
</dbReference>
<dbReference type="PROSITE" id="PS50948">
    <property type="entry name" value="PAN"/>
    <property type="match status" value="2"/>
</dbReference>
<dbReference type="AlphaFoldDB" id="A0A6G1H9S3"/>
<gene>
    <name evidence="2" type="ORF">K402DRAFT_263803</name>
</gene>
<keyword evidence="3" id="KW-1185">Reference proteome</keyword>
<dbReference type="OrthoDB" id="3556210at2759"/>